<evidence type="ECO:0000313" key="10">
    <source>
        <dbReference type="Proteomes" id="UP001642540"/>
    </source>
</evidence>
<sequence>MFISRNNSPSPNGRNSIDNKSRDIVAVPQDPFITNTIINGGVWVFFSNYIIAFWPFSIKTTENTCQKYLSFQYPTFSLCVTVIYLILSTLYLVHYFMVRFLMDLNTFHLFDLTVVVVCDCTIIVVGMVYRIFGIWRLPQLCKFWDKIANIVKQFTAISSEEETQEKFGKLNKWSLKWIIFFTILGICNAIALFYHAIIIANISLGSVIIMQYFETMISIHNSSAFFLIFLIKTMSHGFTTCKRKLEQISRQNRRISTSTLSLSESCFGTAPTSTNLSKVFQLIDDLEECVASFNNTFFPILLLETMFSFMQIMFALYGIHKIDPFAYFAEAVNVTLPISMYTTCLVYLCVASSELTTECQEMVRKFQELPASTLSTDDGHKVQLLVARLTTEPTAIQVAQLFLIRESLLGSALNTLATYFIVLVQMRQMAHSM</sequence>
<evidence type="ECO:0000256" key="3">
    <source>
        <dbReference type="ARBA" id="ARBA00022692"/>
    </source>
</evidence>
<protein>
    <recommendedName>
        <fullName evidence="11">Gustatory receptor</fullName>
    </recommendedName>
</protein>
<proteinExistence type="predicted"/>
<evidence type="ECO:0000256" key="8">
    <source>
        <dbReference type="SAM" id="Phobius"/>
    </source>
</evidence>
<comment type="subcellular location">
    <subcellularLocation>
        <location evidence="1">Cell membrane</location>
        <topology evidence="1">Multi-pass membrane protein</topology>
    </subcellularLocation>
</comment>
<dbReference type="PANTHER" id="PTHR21143">
    <property type="entry name" value="INVERTEBRATE GUSTATORY RECEPTOR"/>
    <property type="match status" value="1"/>
</dbReference>
<feature type="transmembrane region" description="Helical" evidence="8">
    <location>
        <begin position="325"/>
        <end position="350"/>
    </location>
</feature>
<feature type="transmembrane region" description="Helical" evidence="8">
    <location>
        <begin position="177"/>
        <end position="202"/>
    </location>
</feature>
<keyword evidence="3 8" id="KW-0812">Transmembrane</keyword>
<organism evidence="9 10">
    <name type="scientific">Orchesella dallaii</name>
    <dbReference type="NCBI Taxonomy" id="48710"/>
    <lineage>
        <taxon>Eukaryota</taxon>
        <taxon>Metazoa</taxon>
        <taxon>Ecdysozoa</taxon>
        <taxon>Arthropoda</taxon>
        <taxon>Hexapoda</taxon>
        <taxon>Collembola</taxon>
        <taxon>Entomobryomorpha</taxon>
        <taxon>Entomobryoidea</taxon>
        <taxon>Orchesellidae</taxon>
        <taxon>Orchesellinae</taxon>
        <taxon>Orchesella</taxon>
    </lineage>
</organism>
<dbReference type="InterPro" id="IPR013604">
    <property type="entry name" value="7TM_chemorcpt"/>
</dbReference>
<keyword evidence="4 8" id="KW-1133">Transmembrane helix</keyword>
<keyword evidence="5 8" id="KW-0472">Membrane</keyword>
<feature type="transmembrane region" description="Helical" evidence="8">
    <location>
        <begin position="300"/>
        <end position="319"/>
    </location>
</feature>
<keyword evidence="6" id="KW-0675">Receptor</keyword>
<evidence type="ECO:0000256" key="7">
    <source>
        <dbReference type="ARBA" id="ARBA00023224"/>
    </source>
</evidence>
<evidence type="ECO:0000256" key="2">
    <source>
        <dbReference type="ARBA" id="ARBA00022475"/>
    </source>
</evidence>
<gene>
    <name evidence="9" type="ORF">ODALV1_LOCUS4603</name>
</gene>
<evidence type="ECO:0000313" key="9">
    <source>
        <dbReference type="EMBL" id="CAL8080294.1"/>
    </source>
</evidence>
<feature type="transmembrane region" description="Helical" evidence="8">
    <location>
        <begin position="37"/>
        <end position="56"/>
    </location>
</feature>
<dbReference type="EMBL" id="CAXLJM020000014">
    <property type="protein sequence ID" value="CAL8080294.1"/>
    <property type="molecule type" value="Genomic_DNA"/>
</dbReference>
<reference evidence="9 10" key="1">
    <citation type="submission" date="2024-08" db="EMBL/GenBank/DDBJ databases">
        <authorList>
            <person name="Cucini C."/>
            <person name="Frati F."/>
        </authorList>
    </citation>
    <scope>NUCLEOTIDE SEQUENCE [LARGE SCALE GENOMIC DNA]</scope>
</reference>
<dbReference type="Pfam" id="PF08395">
    <property type="entry name" value="7tm_7"/>
    <property type="match status" value="1"/>
</dbReference>
<feature type="transmembrane region" description="Helical" evidence="8">
    <location>
        <begin position="76"/>
        <end position="97"/>
    </location>
</feature>
<name>A0ABP1PWF6_9HEXA</name>
<accession>A0ABP1PWF6</accession>
<comment type="caution">
    <text evidence="9">The sequence shown here is derived from an EMBL/GenBank/DDBJ whole genome shotgun (WGS) entry which is preliminary data.</text>
</comment>
<dbReference type="Proteomes" id="UP001642540">
    <property type="component" value="Unassembled WGS sequence"/>
</dbReference>
<keyword evidence="7" id="KW-0807">Transducer</keyword>
<evidence type="ECO:0000256" key="6">
    <source>
        <dbReference type="ARBA" id="ARBA00023170"/>
    </source>
</evidence>
<evidence type="ECO:0000256" key="5">
    <source>
        <dbReference type="ARBA" id="ARBA00023136"/>
    </source>
</evidence>
<dbReference type="PANTHER" id="PTHR21143:SF121">
    <property type="entry name" value="GUSTATORY AND ODORANT RECEPTOR 21A"/>
    <property type="match status" value="1"/>
</dbReference>
<evidence type="ECO:0000256" key="4">
    <source>
        <dbReference type="ARBA" id="ARBA00022989"/>
    </source>
</evidence>
<keyword evidence="2" id="KW-1003">Cell membrane</keyword>
<keyword evidence="10" id="KW-1185">Reference proteome</keyword>
<feature type="transmembrane region" description="Helical" evidence="8">
    <location>
        <begin position="109"/>
        <end position="132"/>
    </location>
</feature>
<feature type="transmembrane region" description="Helical" evidence="8">
    <location>
        <begin position="208"/>
        <end position="231"/>
    </location>
</feature>
<evidence type="ECO:0000256" key="1">
    <source>
        <dbReference type="ARBA" id="ARBA00004651"/>
    </source>
</evidence>
<evidence type="ECO:0008006" key="11">
    <source>
        <dbReference type="Google" id="ProtNLM"/>
    </source>
</evidence>